<sequence length="301" mass="35011">MNVTNSEINRSEKKVVRTEEKCGKNSSLKEWKKMKLYLASTLCWHYPLEEVLKIAYETGFEGVEVWAEHVWFHETLPEKIKYTKEKYNLDLTFHAASWDLNLCSLNKGIQLQSVKEVERSMELAKAIGANNVTVSPGRRTLTSEWTPWHFESLIQNLRFLADRAQRLQITLSLEHTKHERKEFMTHPISINSILDHLPEKVMTTFDISNVPLYENPLVYYEKMKRINKIHLSDATTNTYHTPLGTGQIDLSSILPTILKTNAPIVMEGYDESEGCEVLQANLRYLYPYMPKEEIKSVQYIL</sequence>
<organism evidence="2 3">
    <name type="scientific">Bacillus taeanensis</name>
    <dbReference type="NCBI Taxonomy" id="273032"/>
    <lineage>
        <taxon>Bacteria</taxon>
        <taxon>Bacillati</taxon>
        <taxon>Bacillota</taxon>
        <taxon>Bacilli</taxon>
        <taxon>Bacillales</taxon>
        <taxon>Bacillaceae</taxon>
        <taxon>Bacillus</taxon>
    </lineage>
</organism>
<dbReference type="Gene3D" id="3.20.20.150">
    <property type="entry name" value="Divalent-metal-dependent TIM barrel enzymes"/>
    <property type="match status" value="1"/>
</dbReference>
<dbReference type="InterPro" id="IPR013022">
    <property type="entry name" value="Xyl_isomerase-like_TIM-brl"/>
</dbReference>
<evidence type="ECO:0000313" key="2">
    <source>
        <dbReference type="EMBL" id="RBW70664.1"/>
    </source>
</evidence>
<dbReference type="PANTHER" id="PTHR12110">
    <property type="entry name" value="HYDROXYPYRUVATE ISOMERASE"/>
    <property type="match status" value="1"/>
</dbReference>
<dbReference type="InterPro" id="IPR050312">
    <property type="entry name" value="IolE/XylAMocC-like"/>
</dbReference>
<dbReference type="Pfam" id="PF01261">
    <property type="entry name" value="AP_endonuc_2"/>
    <property type="match status" value="1"/>
</dbReference>
<name>A0A366Y2P7_9BACI</name>
<accession>A0A366Y2P7</accession>
<dbReference type="InterPro" id="IPR036237">
    <property type="entry name" value="Xyl_isomerase-like_sf"/>
</dbReference>
<dbReference type="EMBL" id="QOCW01000003">
    <property type="protein sequence ID" value="RBW70664.1"/>
    <property type="molecule type" value="Genomic_DNA"/>
</dbReference>
<evidence type="ECO:0000259" key="1">
    <source>
        <dbReference type="Pfam" id="PF01261"/>
    </source>
</evidence>
<dbReference type="Proteomes" id="UP000253314">
    <property type="component" value="Unassembled WGS sequence"/>
</dbReference>
<dbReference type="SUPFAM" id="SSF51658">
    <property type="entry name" value="Xylose isomerase-like"/>
    <property type="match status" value="1"/>
</dbReference>
<reference evidence="2 3" key="1">
    <citation type="submission" date="2018-07" db="EMBL/GenBank/DDBJ databases">
        <title>Lottiidibacillus patelloidae gen. nov., sp. nov., isolated from the intestinal tract of a marine limpet and the reclassification of B. taeanensis BH030017T, B. algicola KMM 3737T and B. hwajinpoensis SW-72T as genus Lottiidibacillus.</title>
        <authorList>
            <person name="Liu R."/>
            <person name="Huang Z."/>
        </authorList>
    </citation>
    <scope>NUCLEOTIDE SEQUENCE [LARGE SCALE GENOMIC DNA]</scope>
    <source>
        <strain evidence="2 3">BH030017</strain>
    </source>
</reference>
<keyword evidence="3" id="KW-1185">Reference proteome</keyword>
<evidence type="ECO:0000313" key="3">
    <source>
        <dbReference type="Proteomes" id="UP000253314"/>
    </source>
</evidence>
<dbReference type="GO" id="GO:0016853">
    <property type="term" value="F:isomerase activity"/>
    <property type="evidence" value="ECO:0007669"/>
    <property type="project" value="UniProtKB-KW"/>
</dbReference>
<proteinExistence type="predicted"/>
<gene>
    <name evidence="2" type="ORF">DS031_04050</name>
</gene>
<protein>
    <submittedName>
        <fullName evidence="2">Sugar phosphate isomerase/epimerase</fullName>
    </submittedName>
</protein>
<dbReference type="AlphaFoldDB" id="A0A366Y2P7"/>
<comment type="caution">
    <text evidence="2">The sequence shown here is derived from an EMBL/GenBank/DDBJ whole genome shotgun (WGS) entry which is preliminary data.</text>
</comment>
<keyword evidence="2" id="KW-0413">Isomerase</keyword>
<feature type="domain" description="Xylose isomerase-like TIM barrel" evidence="1">
    <location>
        <begin position="53"/>
        <end position="285"/>
    </location>
</feature>